<evidence type="ECO:0000259" key="4">
    <source>
        <dbReference type="PROSITE" id="PS50042"/>
    </source>
</evidence>
<protein>
    <submittedName>
        <fullName evidence="6">cAMP-binding protein</fullName>
    </submittedName>
</protein>
<reference evidence="6 7" key="1">
    <citation type="submission" date="2011-09" db="EMBL/GenBank/DDBJ databases">
        <authorList>
            <consortium name="US DOE Joint Genome Institute (JGI-PGF)"/>
            <person name="Lucas S."/>
            <person name="Han J."/>
            <person name="Lapidus A."/>
            <person name="Cheng J.-F."/>
            <person name="Goodwin L."/>
            <person name="Pitluck S."/>
            <person name="Peters L."/>
            <person name="Land M.L."/>
            <person name="Hauser L."/>
            <person name="Orellana R."/>
            <person name="Lovley D."/>
            <person name="Woyke T.J."/>
        </authorList>
    </citation>
    <scope>NUCLEOTIDE SEQUENCE [LARGE SCALE GENOMIC DNA]</scope>
    <source>
        <strain evidence="6 7">2ac9</strain>
    </source>
</reference>
<dbReference type="eggNOG" id="COG0664">
    <property type="taxonomic scope" value="Bacteria"/>
</dbReference>
<dbReference type="AlphaFoldDB" id="I5B7J0"/>
<dbReference type="Gene3D" id="2.60.120.10">
    <property type="entry name" value="Jelly Rolls"/>
    <property type="match status" value="1"/>
</dbReference>
<dbReference type="Gene3D" id="1.10.10.10">
    <property type="entry name" value="Winged helix-like DNA-binding domain superfamily/Winged helix DNA-binding domain"/>
    <property type="match status" value="1"/>
</dbReference>
<dbReference type="Pfam" id="PF00027">
    <property type="entry name" value="cNMP_binding"/>
    <property type="match status" value="1"/>
</dbReference>
<dbReference type="Proteomes" id="UP000005778">
    <property type="component" value="Chromosome"/>
</dbReference>
<dbReference type="InterPro" id="IPR014710">
    <property type="entry name" value="RmlC-like_jellyroll"/>
</dbReference>
<name>I5B7J0_9BACT</name>
<evidence type="ECO:0000259" key="5">
    <source>
        <dbReference type="PROSITE" id="PS51063"/>
    </source>
</evidence>
<dbReference type="PANTHER" id="PTHR24567">
    <property type="entry name" value="CRP FAMILY TRANSCRIPTIONAL REGULATORY PROTEIN"/>
    <property type="match status" value="1"/>
</dbReference>
<keyword evidence="2" id="KW-0238">DNA-binding</keyword>
<proteinExistence type="predicted"/>
<dbReference type="PRINTS" id="PR00034">
    <property type="entry name" value="HTHCRP"/>
</dbReference>
<dbReference type="HOGENOM" id="CLU_075053_4_0_7"/>
<gene>
    <name evidence="6" type="ORF">DespoDRAFT_03714</name>
</gene>
<keyword evidence="7" id="KW-1185">Reference proteome</keyword>
<evidence type="ECO:0000256" key="1">
    <source>
        <dbReference type="ARBA" id="ARBA00023015"/>
    </source>
</evidence>
<dbReference type="Pfam" id="PF13545">
    <property type="entry name" value="HTH_Crp_2"/>
    <property type="match status" value="1"/>
</dbReference>
<feature type="domain" description="Cyclic nucleotide-binding" evidence="4">
    <location>
        <begin position="19"/>
        <end position="139"/>
    </location>
</feature>
<dbReference type="GO" id="GO:0005829">
    <property type="term" value="C:cytosol"/>
    <property type="evidence" value="ECO:0007669"/>
    <property type="project" value="TreeGrafter"/>
</dbReference>
<dbReference type="GO" id="GO:0003677">
    <property type="term" value="F:DNA binding"/>
    <property type="evidence" value="ECO:0007669"/>
    <property type="project" value="UniProtKB-KW"/>
</dbReference>
<dbReference type="InterPro" id="IPR050397">
    <property type="entry name" value="Env_Response_Regulators"/>
</dbReference>
<dbReference type="InterPro" id="IPR018490">
    <property type="entry name" value="cNMP-bd_dom_sf"/>
</dbReference>
<dbReference type="SMART" id="SM00100">
    <property type="entry name" value="cNMP"/>
    <property type="match status" value="1"/>
</dbReference>
<keyword evidence="3" id="KW-0804">Transcription</keyword>
<evidence type="ECO:0000256" key="3">
    <source>
        <dbReference type="ARBA" id="ARBA00023163"/>
    </source>
</evidence>
<dbReference type="PROSITE" id="PS50042">
    <property type="entry name" value="CNMP_BINDING_3"/>
    <property type="match status" value="1"/>
</dbReference>
<dbReference type="CDD" id="cd00038">
    <property type="entry name" value="CAP_ED"/>
    <property type="match status" value="1"/>
</dbReference>
<dbReference type="InterPro" id="IPR036390">
    <property type="entry name" value="WH_DNA-bd_sf"/>
</dbReference>
<dbReference type="STRING" id="879212.DespoDRAFT_03714"/>
<organism evidence="6 7">
    <name type="scientific">Desulfobacter postgatei 2ac9</name>
    <dbReference type="NCBI Taxonomy" id="879212"/>
    <lineage>
        <taxon>Bacteria</taxon>
        <taxon>Pseudomonadati</taxon>
        <taxon>Thermodesulfobacteriota</taxon>
        <taxon>Desulfobacteria</taxon>
        <taxon>Desulfobacterales</taxon>
        <taxon>Desulfobacteraceae</taxon>
        <taxon>Desulfobacter</taxon>
    </lineage>
</organism>
<dbReference type="GO" id="GO:0003700">
    <property type="term" value="F:DNA-binding transcription factor activity"/>
    <property type="evidence" value="ECO:0007669"/>
    <property type="project" value="TreeGrafter"/>
</dbReference>
<keyword evidence="1" id="KW-0805">Transcription regulation</keyword>
<dbReference type="SUPFAM" id="SSF46785">
    <property type="entry name" value="Winged helix' DNA-binding domain"/>
    <property type="match status" value="1"/>
</dbReference>
<accession>I5B7J0</accession>
<dbReference type="PANTHER" id="PTHR24567:SF68">
    <property type="entry name" value="DNA-BINDING TRANSCRIPTIONAL DUAL REGULATOR CRP"/>
    <property type="match status" value="1"/>
</dbReference>
<dbReference type="PROSITE" id="PS51063">
    <property type="entry name" value="HTH_CRP_2"/>
    <property type="match status" value="1"/>
</dbReference>
<evidence type="ECO:0000313" key="6">
    <source>
        <dbReference type="EMBL" id="EIM65453.1"/>
    </source>
</evidence>
<reference evidence="6 7" key="2">
    <citation type="submission" date="2012-02" db="EMBL/GenBank/DDBJ databases">
        <title>Improved High-Quality Draft sequence of Desulfobacter postgatei 2ac9.</title>
        <authorList>
            <consortium name="US DOE Joint Genome Institute"/>
            <person name="Lucas S."/>
            <person name="Han J."/>
            <person name="Lapidus A."/>
            <person name="Cheng J.-F."/>
            <person name="Goodwin L."/>
            <person name="Pitluck S."/>
            <person name="Peters L."/>
            <person name="Ovchinnikova G."/>
            <person name="Held B."/>
            <person name="Detter J.C."/>
            <person name="Han C."/>
            <person name="Tapia R."/>
            <person name="Land M."/>
            <person name="Hauser L."/>
            <person name="Kyrpides N."/>
            <person name="Ivanova N."/>
            <person name="Pagani I."/>
            <person name="Orellana R."/>
            <person name="Lovley D."/>
            <person name="Woyke T."/>
        </authorList>
    </citation>
    <scope>NUCLEOTIDE SEQUENCE [LARGE SCALE GENOMIC DNA]</scope>
    <source>
        <strain evidence="6 7">2ac9</strain>
    </source>
</reference>
<dbReference type="InterPro" id="IPR012318">
    <property type="entry name" value="HTH_CRP"/>
</dbReference>
<evidence type="ECO:0000256" key="2">
    <source>
        <dbReference type="ARBA" id="ARBA00023125"/>
    </source>
</evidence>
<dbReference type="SUPFAM" id="SSF51206">
    <property type="entry name" value="cAMP-binding domain-like"/>
    <property type="match status" value="1"/>
</dbReference>
<sequence length="246" mass="27208">MKNIFRRQRIENYLHIIPLFSGLTEDQCAALADLASELSVNKGEIIFQEGDRGKGFYIVAEGQIKVFKISFEGKEQILHIYGPGHIFGEVPVFQGKNFPASAMALEPSTILFLPRQAFVQQIEKSPALAMNMLADLSRRLREFTIQIENLSLKEVPARLAAYILTLVEEGAEHLQTIPLGKERSPAVNVSLPVSKVQLASLIGTTPETISRVLKKMDLAGFIKGDGKNILILDQEGLAELSHTGRL</sequence>
<feature type="domain" description="HTH crp-type" evidence="5">
    <location>
        <begin position="153"/>
        <end position="235"/>
    </location>
</feature>
<evidence type="ECO:0000313" key="7">
    <source>
        <dbReference type="Proteomes" id="UP000005778"/>
    </source>
</evidence>
<dbReference type="InterPro" id="IPR036388">
    <property type="entry name" value="WH-like_DNA-bd_sf"/>
</dbReference>
<dbReference type="EMBL" id="CM001488">
    <property type="protein sequence ID" value="EIM65453.1"/>
    <property type="molecule type" value="Genomic_DNA"/>
</dbReference>
<dbReference type="InterPro" id="IPR000595">
    <property type="entry name" value="cNMP-bd_dom"/>
</dbReference>
<dbReference type="SMART" id="SM00419">
    <property type="entry name" value="HTH_CRP"/>
    <property type="match status" value="1"/>
</dbReference>